<dbReference type="AlphaFoldDB" id="A0A412FFF7"/>
<reference evidence="1 2" key="1">
    <citation type="submission" date="2018-08" db="EMBL/GenBank/DDBJ databases">
        <title>A genome reference for cultivated species of the human gut microbiota.</title>
        <authorList>
            <person name="Zou Y."/>
            <person name="Xue W."/>
            <person name="Luo G."/>
        </authorList>
    </citation>
    <scope>NUCLEOTIDE SEQUENCE [LARGE SCALE GENOMIC DNA]</scope>
    <source>
        <strain evidence="1 2">AF24-29</strain>
    </source>
</reference>
<sequence>MLKLRQYMQKLVLIFCALLCFLAGSYNLWTVAAEDVEPAPPLETFDDAEYIANLQAAGYAVVGSGTYDDPYTIIDSSDQPDVMLMDAGSDVIGGIADWLLVALGKAVESFTGLSGISEIKAVMSAAANFDEHRQALMDKVVEGYDPITKTWKNQINTSDLKTFGKNTIGQLNGTYYKSQPTLINVGETTVHGWSGSKKTSTTVKTWKWSYDTVYTCDLASDHTGTFGYTYLGGVGASTYLKTKFSGASITAKRVFIGDPKLSYYKYTGSSSHLFLVKYDSTVPFVIGSSSDSIGDDATWYSSIILPASSSTSDFQCALWNVTYPTPTISSGTAAGTVDFDNTDFDTRLEQALGNITINLPNNYDYDLDELSKKTAQEVLNILAGQTTPTPTPTSTPTPGFSAFDYVLNDKGQTVYAGNFGINEQTGFYASDTRFSTQGIALNDGSYTITIPEGLKLTILTQNGTAYSLYSRWWGDERSFTLSKPTTVYFSFKKSDESSLSMSDITLVLKGGNYIVPTTDPSGGGDTISKSWWQTNLIEPFGALLGGIGNGLTDLKDIVVGGFENALTGLKDIIAGIGTQIGHLADIVANTAPIQGIKDILLGMADNVSAGWSALSDWCADLPGIMEDMGKSITTSISGVMVDIKALVIPDTDVVAQSFDEVKTIAEDKVGILGYPFVVLGQFFDLFTKNTSGRGCIVWGDAVYDHTVYWHKGEVCLADYVDRIGYRSQYNLYLDIMDGVLVIGVVLLCAHKFRRIFGK</sequence>
<name>A0A412FFF7_9FIRM</name>
<dbReference type="RefSeq" id="WP_117896375.1">
    <property type="nucleotide sequence ID" value="NZ_CABJCV010000036.1"/>
</dbReference>
<comment type="caution">
    <text evidence="1">The sequence shown here is derived from an EMBL/GenBank/DDBJ whole genome shotgun (WGS) entry which is preliminary data.</text>
</comment>
<gene>
    <name evidence="1" type="ORF">DWY25_17380</name>
</gene>
<evidence type="ECO:0000313" key="2">
    <source>
        <dbReference type="Proteomes" id="UP000284178"/>
    </source>
</evidence>
<protein>
    <submittedName>
        <fullName evidence="1">Uncharacterized protein</fullName>
    </submittedName>
</protein>
<organism evidence="1 2">
    <name type="scientific">Holdemania filiformis</name>
    <dbReference type="NCBI Taxonomy" id="61171"/>
    <lineage>
        <taxon>Bacteria</taxon>
        <taxon>Bacillati</taxon>
        <taxon>Bacillota</taxon>
        <taxon>Erysipelotrichia</taxon>
        <taxon>Erysipelotrichales</taxon>
        <taxon>Erysipelotrichaceae</taxon>
        <taxon>Holdemania</taxon>
    </lineage>
</organism>
<accession>A0A412FFF7</accession>
<evidence type="ECO:0000313" key="1">
    <source>
        <dbReference type="EMBL" id="RGR66887.1"/>
    </source>
</evidence>
<dbReference type="EMBL" id="QRUP01000036">
    <property type="protein sequence ID" value="RGR66887.1"/>
    <property type="molecule type" value="Genomic_DNA"/>
</dbReference>
<keyword evidence="2" id="KW-1185">Reference proteome</keyword>
<dbReference type="GeneID" id="83017166"/>
<dbReference type="Proteomes" id="UP000284178">
    <property type="component" value="Unassembled WGS sequence"/>
</dbReference>
<proteinExistence type="predicted"/>